<protein>
    <recommendedName>
        <fullName evidence="1">Cyclic nucleotide-binding domain-containing protein</fullName>
    </recommendedName>
</protein>
<gene>
    <name evidence="3" type="ORF">OTI717_LOCUS14214</name>
    <name evidence="2" type="ORF">RFH988_LOCUS9867</name>
</gene>
<dbReference type="AlphaFoldDB" id="A0A814AQ43"/>
<dbReference type="SMART" id="SM00100">
    <property type="entry name" value="cNMP"/>
    <property type="match status" value="1"/>
</dbReference>
<feature type="domain" description="Cyclic nucleotide-binding" evidence="1">
    <location>
        <begin position="65"/>
        <end position="186"/>
    </location>
</feature>
<dbReference type="PANTHER" id="PTHR23011:SF28">
    <property type="entry name" value="CYCLIC NUCLEOTIDE-BINDING DOMAIN CONTAINING PROTEIN"/>
    <property type="match status" value="1"/>
</dbReference>
<sequence length="515" mass="60019">MFNYPSMLVSKRYEQQVSIFDKTNFKISTCDILPIVRDFFKQPTGKRDVITNVDELRRCLSDIKPFSRILKSLQNQILQEAWYECYPEQRTIVRQGDRPACFYIILSGSAILTYKRVADSHIETLAILHRGCTFGEKGIMTDSRQKFTVVSKTKLELLVLWKDDFKAIYMTDDRYCSKDDLKFLKTNVPFLRGFPIDQLNEFPHAIQHCNYGQSEVIAHDSRLMRHIFIVKNGSLHVWKRLDPDGYIPKLSKQDLDQIKNEKMVDDNDDDSHEATADDNALFSEIQLSGGIDESSGTTLDTDSRLSRLRRSKAIDGKISSGLRRNSDSIFNFEKKFPGISDKRERLPLIDYDQLLMNQINNEPILPLTDDTLKPSRLTTSTQSKLIFPNKTTHIHIKTLNEGQHFGLNDMLFPNQSALTLVSNKCECLLLLKSSFVRIATDQYKQNIRRTEIPFPSDSHFYKSYHNNELWKRYSKEVYKDAYERMKKQHQQPIKRPSSLYQNKKTILKSYQTYII</sequence>
<dbReference type="InterPro" id="IPR018490">
    <property type="entry name" value="cNMP-bd_dom_sf"/>
</dbReference>
<dbReference type="Gene3D" id="2.60.120.10">
    <property type="entry name" value="Jelly Rolls"/>
    <property type="match status" value="2"/>
</dbReference>
<dbReference type="PANTHER" id="PTHR23011">
    <property type="entry name" value="CYCLIC NUCLEOTIDE-BINDING DOMAIN CONTAINING PROTEIN"/>
    <property type="match status" value="1"/>
</dbReference>
<dbReference type="InterPro" id="IPR000595">
    <property type="entry name" value="cNMP-bd_dom"/>
</dbReference>
<dbReference type="Pfam" id="PF00027">
    <property type="entry name" value="cNMP_binding"/>
    <property type="match status" value="1"/>
</dbReference>
<evidence type="ECO:0000313" key="3">
    <source>
        <dbReference type="EMBL" id="CAF3727289.1"/>
    </source>
</evidence>
<dbReference type="Proteomes" id="UP000663823">
    <property type="component" value="Unassembled WGS sequence"/>
</dbReference>
<proteinExistence type="predicted"/>
<name>A0A814AQ43_9BILA</name>
<dbReference type="OrthoDB" id="166212at2759"/>
<dbReference type="Proteomes" id="UP000663882">
    <property type="component" value="Unassembled WGS sequence"/>
</dbReference>
<evidence type="ECO:0000313" key="4">
    <source>
        <dbReference type="Proteomes" id="UP000663882"/>
    </source>
</evidence>
<dbReference type="PROSITE" id="PS50042">
    <property type="entry name" value="CNMP_BINDING_3"/>
    <property type="match status" value="1"/>
</dbReference>
<dbReference type="CDD" id="cd00038">
    <property type="entry name" value="CAP_ED"/>
    <property type="match status" value="1"/>
</dbReference>
<accession>A0A814AQ43</accession>
<comment type="caution">
    <text evidence="2">The sequence shown here is derived from an EMBL/GenBank/DDBJ whole genome shotgun (WGS) entry which is preliminary data.</text>
</comment>
<reference evidence="2" key="1">
    <citation type="submission" date="2021-02" db="EMBL/GenBank/DDBJ databases">
        <authorList>
            <person name="Nowell W R."/>
        </authorList>
    </citation>
    <scope>NUCLEOTIDE SEQUENCE</scope>
</reference>
<evidence type="ECO:0000313" key="2">
    <source>
        <dbReference type="EMBL" id="CAF0918567.1"/>
    </source>
</evidence>
<evidence type="ECO:0000259" key="1">
    <source>
        <dbReference type="PROSITE" id="PS50042"/>
    </source>
</evidence>
<dbReference type="SUPFAM" id="SSF51206">
    <property type="entry name" value="cAMP-binding domain-like"/>
    <property type="match status" value="2"/>
</dbReference>
<dbReference type="EMBL" id="CAJOAX010001570">
    <property type="protein sequence ID" value="CAF3727289.1"/>
    <property type="molecule type" value="Genomic_DNA"/>
</dbReference>
<dbReference type="InterPro" id="IPR014710">
    <property type="entry name" value="RmlC-like_jellyroll"/>
</dbReference>
<dbReference type="EMBL" id="CAJNOO010000358">
    <property type="protein sequence ID" value="CAF0918567.1"/>
    <property type="molecule type" value="Genomic_DNA"/>
</dbReference>
<organism evidence="2 4">
    <name type="scientific">Rotaria sordida</name>
    <dbReference type="NCBI Taxonomy" id="392033"/>
    <lineage>
        <taxon>Eukaryota</taxon>
        <taxon>Metazoa</taxon>
        <taxon>Spiralia</taxon>
        <taxon>Gnathifera</taxon>
        <taxon>Rotifera</taxon>
        <taxon>Eurotatoria</taxon>
        <taxon>Bdelloidea</taxon>
        <taxon>Philodinida</taxon>
        <taxon>Philodinidae</taxon>
        <taxon>Rotaria</taxon>
    </lineage>
</organism>